<evidence type="ECO:0000259" key="1">
    <source>
        <dbReference type="PROSITE" id="PS50075"/>
    </source>
</evidence>
<organism evidence="2 3">
    <name type="scientific">Bacteroides thetaiotaomicron</name>
    <dbReference type="NCBI Taxonomy" id="818"/>
    <lineage>
        <taxon>Bacteria</taxon>
        <taxon>Pseudomonadati</taxon>
        <taxon>Bacteroidota</taxon>
        <taxon>Bacteroidia</taxon>
        <taxon>Bacteroidales</taxon>
        <taxon>Bacteroidaceae</taxon>
        <taxon>Bacteroides</taxon>
    </lineage>
</organism>
<comment type="caution">
    <text evidence="2">The sequence shown here is derived from an EMBL/GenBank/DDBJ whole genome shotgun (WGS) entry which is preliminary data.</text>
</comment>
<reference evidence="2" key="1">
    <citation type="submission" date="2022-10" db="EMBL/GenBank/DDBJ databases">
        <title>Human gut microbiome strain richness.</title>
        <authorList>
            <person name="Chen-Liaw A."/>
        </authorList>
    </citation>
    <scope>NUCLEOTIDE SEQUENCE</scope>
    <source>
        <strain evidence="2">1001283st1_A3_1001283B150304_161114</strain>
    </source>
</reference>
<sequence>MGNLNEFIQNFANQFDETDASEFQATTEFRQLDEWSSLMALSIIAMVDEEYNVQLKGDDIVKSQTIDDLFRIVSSKTI</sequence>
<dbReference type="InterPro" id="IPR009081">
    <property type="entry name" value="PP-bd_ACP"/>
</dbReference>
<evidence type="ECO:0000313" key="3">
    <source>
        <dbReference type="Proteomes" id="UP001217776"/>
    </source>
</evidence>
<protein>
    <submittedName>
        <fullName evidence="2">Phosphopantetheine-binding protein</fullName>
    </submittedName>
</protein>
<dbReference type="InterPro" id="IPR036736">
    <property type="entry name" value="ACP-like_sf"/>
</dbReference>
<dbReference type="PROSITE" id="PS50075">
    <property type="entry name" value="CARRIER"/>
    <property type="match status" value="1"/>
</dbReference>
<dbReference type="AlphaFoldDB" id="A0AAP3SMQ6"/>
<accession>A0AAP3SMQ6</accession>
<evidence type="ECO:0000313" key="2">
    <source>
        <dbReference type="EMBL" id="MDC2239456.1"/>
    </source>
</evidence>
<name>A0AAP3SMQ6_BACT4</name>
<proteinExistence type="predicted"/>
<feature type="domain" description="Carrier" evidence="1">
    <location>
        <begin position="2"/>
        <end position="77"/>
    </location>
</feature>
<dbReference type="Proteomes" id="UP001217776">
    <property type="component" value="Unassembled WGS sequence"/>
</dbReference>
<gene>
    <name evidence="2" type="ORF">PO127_27325</name>
</gene>
<dbReference type="SUPFAM" id="SSF47336">
    <property type="entry name" value="ACP-like"/>
    <property type="match status" value="1"/>
</dbReference>
<dbReference type="RefSeq" id="WP_008764932.1">
    <property type="nucleotide sequence ID" value="NZ_BAABXH010000001.1"/>
</dbReference>
<dbReference type="Gene3D" id="1.10.1200.10">
    <property type="entry name" value="ACP-like"/>
    <property type="match status" value="1"/>
</dbReference>
<dbReference type="EMBL" id="JAQNVG010000103">
    <property type="protein sequence ID" value="MDC2239456.1"/>
    <property type="molecule type" value="Genomic_DNA"/>
</dbReference>
<dbReference type="Pfam" id="PF00550">
    <property type="entry name" value="PP-binding"/>
    <property type="match status" value="1"/>
</dbReference>